<dbReference type="STRING" id="1802461.A3B24_01425"/>
<organism evidence="1 2">
    <name type="scientific">Candidatus Wildermuthbacteria bacterium RIFCSPLOWO2_01_FULL_48_16</name>
    <dbReference type="NCBI Taxonomy" id="1802461"/>
    <lineage>
        <taxon>Bacteria</taxon>
        <taxon>Candidatus Wildermuthiibacteriota</taxon>
    </lineage>
</organism>
<protein>
    <recommendedName>
        <fullName evidence="3">Translation elongation factor-like protein</fullName>
    </recommendedName>
</protein>
<comment type="caution">
    <text evidence="1">The sequence shown here is derived from an EMBL/GenBank/DDBJ whole genome shotgun (WGS) entry which is preliminary data.</text>
</comment>
<evidence type="ECO:0008006" key="3">
    <source>
        <dbReference type="Google" id="ProtNLM"/>
    </source>
</evidence>
<dbReference type="SUPFAM" id="SSF50447">
    <property type="entry name" value="Translation proteins"/>
    <property type="match status" value="1"/>
</dbReference>
<accession>A0A1G2RM67</accession>
<evidence type="ECO:0000313" key="1">
    <source>
        <dbReference type="EMBL" id="OHA73111.1"/>
    </source>
</evidence>
<reference evidence="1 2" key="1">
    <citation type="journal article" date="2016" name="Nat. Commun.">
        <title>Thousands of microbial genomes shed light on interconnected biogeochemical processes in an aquifer system.</title>
        <authorList>
            <person name="Anantharaman K."/>
            <person name="Brown C.T."/>
            <person name="Hug L.A."/>
            <person name="Sharon I."/>
            <person name="Castelle C.J."/>
            <person name="Probst A.J."/>
            <person name="Thomas B.C."/>
            <person name="Singh A."/>
            <person name="Wilkins M.J."/>
            <person name="Karaoz U."/>
            <person name="Brodie E.L."/>
            <person name="Williams K.H."/>
            <person name="Hubbard S.S."/>
            <person name="Banfield J.F."/>
        </authorList>
    </citation>
    <scope>NUCLEOTIDE SEQUENCE [LARGE SCALE GENOMIC DNA]</scope>
</reference>
<dbReference type="Gene3D" id="2.40.30.10">
    <property type="entry name" value="Translation factors"/>
    <property type="match status" value="1"/>
</dbReference>
<dbReference type="Proteomes" id="UP000176917">
    <property type="component" value="Unassembled WGS sequence"/>
</dbReference>
<dbReference type="InterPro" id="IPR009000">
    <property type="entry name" value="Transl_B-barrel_sf"/>
</dbReference>
<gene>
    <name evidence="1" type="ORF">A3B24_01425</name>
</gene>
<proteinExistence type="predicted"/>
<sequence length="78" mass="8597">MGKVEHYFDKIGVIAFKLKDTLKKGDTIRVEGGDVSFKQKVASMQIEHEVVASAKKGADVGLKVSKKAREGYRVFKVA</sequence>
<name>A0A1G2RM67_9BACT</name>
<evidence type="ECO:0000313" key="2">
    <source>
        <dbReference type="Proteomes" id="UP000176917"/>
    </source>
</evidence>
<dbReference type="AlphaFoldDB" id="A0A1G2RM67"/>
<dbReference type="EMBL" id="MHUG01000016">
    <property type="protein sequence ID" value="OHA73111.1"/>
    <property type="molecule type" value="Genomic_DNA"/>
</dbReference>